<organism evidence="2">
    <name type="scientific">Photinus pyralis</name>
    <name type="common">Common eastern firefly</name>
    <name type="synonym">Lampyris pyralis</name>
    <dbReference type="NCBI Taxonomy" id="7054"/>
    <lineage>
        <taxon>Eukaryota</taxon>
        <taxon>Metazoa</taxon>
        <taxon>Ecdysozoa</taxon>
        <taxon>Arthropoda</taxon>
        <taxon>Hexapoda</taxon>
        <taxon>Insecta</taxon>
        <taxon>Pterygota</taxon>
        <taxon>Neoptera</taxon>
        <taxon>Endopterygota</taxon>
        <taxon>Coleoptera</taxon>
        <taxon>Polyphaga</taxon>
        <taxon>Elateriformia</taxon>
        <taxon>Elateroidea</taxon>
        <taxon>Lampyridae</taxon>
        <taxon>Lampyrinae</taxon>
        <taxon>Photinus</taxon>
    </lineage>
</organism>
<protein>
    <submittedName>
        <fullName evidence="2">Uncharacterized protein</fullName>
    </submittedName>
</protein>
<evidence type="ECO:0000313" key="2">
    <source>
        <dbReference type="EMBL" id="JAV97054.1"/>
    </source>
</evidence>
<proteinExistence type="predicted"/>
<dbReference type="Gene3D" id="3.90.70.10">
    <property type="entry name" value="Cysteine proteinases"/>
    <property type="match status" value="1"/>
</dbReference>
<accession>A0A1Y1NGM7</accession>
<dbReference type="EMBL" id="GEZM01002936">
    <property type="protein sequence ID" value="JAV97053.1"/>
    <property type="molecule type" value="Transcribed_RNA"/>
</dbReference>
<dbReference type="EMBL" id="GEZM01002935">
    <property type="protein sequence ID" value="JAV97054.1"/>
    <property type="molecule type" value="Transcribed_RNA"/>
</dbReference>
<sequence>MNYKVAIVLPYTVTCGNIFFIDPRLIGLRNDDGVSCYANSIIKCLLSVPPFVTYITKGTTALERAIFVNAEQDDYERLAEDVRKHQSPGIERADVEEELPQDAVYYGGDAVPDDHDPLEGLSDYTAADQQSGAETCRNERRRRRSFQKAERFRQT</sequence>
<reference evidence="2" key="1">
    <citation type="journal article" date="2016" name="Sci. Rep.">
        <title>Molecular characterization of firefly nuptial gifts: a multi-omics approach sheds light on postcopulatory sexual selection.</title>
        <authorList>
            <person name="Al-Wathiqui N."/>
            <person name="Fallon T.R."/>
            <person name="South A."/>
            <person name="Weng J.K."/>
            <person name="Lewis S.M."/>
        </authorList>
    </citation>
    <scope>NUCLEOTIDE SEQUENCE</scope>
</reference>
<evidence type="ECO:0000256" key="1">
    <source>
        <dbReference type="SAM" id="MobiDB-lite"/>
    </source>
</evidence>
<dbReference type="SUPFAM" id="SSF54001">
    <property type="entry name" value="Cysteine proteinases"/>
    <property type="match status" value="1"/>
</dbReference>
<dbReference type="InterPro" id="IPR038765">
    <property type="entry name" value="Papain-like_cys_pep_sf"/>
</dbReference>
<name>A0A1Y1NGM7_PHOPY</name>
<dbReference type="AlphaFoldDB" id="A0A1Y1NGM7"/>
<feature type="region of interest" description="Disordered" evidence="1">
    <location>
        <begin position="107"/>
        <end position="155"/>
    </location>
</feature>